<accession>A0A0B5J0W6</accession>
<name>A0A0B5J0W6_9VIRU</name>
<protein>
    <submittedName>
        <fullName evidence="1">Uncharacterized protein</fullName>
    </submittedName>
</protein>
<dbReference type="GeneID" id="23462031"/>
<organism evidence="1 2">
    <name type="scientific">Pandoravirus inopinatum</name>
    <dbReference type="NCBI Taxonomy" id="1605721"/>
    <lineage>
        <taxon>Viruses</taxon>
        <taxon>Pandoravirus</taxon>
    </lineage>
</organism>
<evidence type="ECO:0000313" key="2">
    <source>
        <dbReference type="Proteomes" id="UP000202511"/>
    </source>
</evidence>
<dbReference type="KEGG" id="vg:23462031"/>
<proteinExistence type="predicted"/>
<reference evidence="1 2" key="1">
    <citation type="journal article" date="2015" name="Parasitol. Res.">
        <title>Viruses in close associations with free-living amoebae.</title>
        <authorList>
            <person name="Scheid P."/>
        </authorList>
    </citation>
    <scope>NUCLEOTIDE SEQUENCE [LARGE SCALE GENOMIC DNA]</scope>
    <source>
        <strain evidence="1">KlaHel</strain>
    </source>
</reference>
<dbReference type="RefSeq" id="YP_009119349.1">
    <property type="nucleotide sequence ID" value="NC_026440.1"/>
</dbReference>
<dbReference type="EMBL" id="KP136319">
    <property type="protein sequence ID" value="AJF97114.1"/>
    <property type="molecule type" value="Genomic_DNA"/>
</dbReference>
<dbReference type="Proteomes" id="UP000202511">
    <property type="component" value="Segment"/>
</dbReference>
<evidence type="ECO:0000313" key="1">
    <source>
        <dbReference type="EMBL" id="AJF97114.1"/>
    </source>
</evidence>
<sequence>MTDPDLWAMPADVSRCKPSWPATAPHLFDSGSAAATTSYPLCALVVLPDDDGRRFYGVLVCRPLVARRVIMRHCVVASADVTRGGHIFLPDPFDFGRNYRNLWCLADTLSPPGARCSLSDLCRTTEALVRLACNAVACGLAPTLGTMPVLGRDLSGQLDVNVIQRHVPLDGPSLYTVFLSARDIVMLSTKVLPARQRLYDWMTASTLENCAAQSLADRLVDHGDADKLACIPMHLRCLVVTHALSQACTSNRLDPLCAIARLLDVDPTNKSPVALAVTLALAVGALLPHPNKGLAAVLRQRPVLSVFLCRPRFLNCIFLDFY</sequence>